<gene>
    <name evidence="3" type="ORF">P4O66_006000</name>
</gene>
<reference evidence="3" key="1">
    <citation type="submission" date="2023-03" db="EMBL/GenBank/DDBJ databases">
        <title>Electrophorus voltai genome.</title>
        <authorList>
            <person name="Bian C."/>
        </authorList>
    </citation>
    <scope>NUCLEOTIDE SEQUENCE</scope>
    <source>
        <strain evidence="3">CB-2022</strain>
        <tissue evidence="3">Muscle</tissue>
    </source>
</reference>
<proteinExistence type="predicted"/>
<comment type="caution">
    <text evidence="3">The sequence shown here is derived from an EMBL/GenBank/DDBJ whole genome shotgun (WGS) entry which is preliminary data.</text>
</comment>
<accession>A0AAD8ZK05</accession>
<dbReference type="Gene3D" id="1.25.40.10">
    <property type="entry name" value="Tetratricopeptide repeat domain"/>
    <property type="match status" value="1"/>
</dbReference>
<sequence>MPQNVCHLGDVHWLTLVSCRPLPGQFSLFGPRALGRAARAAGAGPGLTKAEFMEKVRQSNEACQLGDFHAAVRLYGEALRADPQNCILYSNRSAAHLKLGHYQTALDDAVKARLLNPKWPKFDKRCHKAVHERLPFSASSEFFSVTACGLVKGMQFAAVYSIPAYCPAVVWYWS</sequence>
<dbReference type="Proteomes" id="UP001239994">
    <property type="component" value="Unassembled WGS sequence"/>
</dbReference>
<dbReference type="SMART" id="SM00028">
    <property type="entry name" value="TPR"/>
    <property type="match status" value="2"/>
</dbReference>
<protein>
    <recommendedName>
        <fullName evidence="5">Tetratricopeptide repeat domain 28</fullName>
    </recommendedName>
</protein>
<evidence type="ECO:0008006" key="5">
    <source>
        <dbReference type="Google" id="ProtNLM"/>
    </source>
</evidence>
<dbReference type="AlphaFoldDB" id="A0AAD8ZK05"/>
<dbReference type="InterPro" id="IPR011990">
    <property type="entry name" value="TPR-like_helical_dom_sf"/>
</dbReference>
<dbReference type="GO" id="GO:0051879">
    <property type="term" value="F:Hsp90 protein binding"/>
    <property type="evidence" value="ECO:0007669"/>
    <property type="project" value="TreeGrafter"/>
</dbReference>
<evidence type="ECO:0000313" key="3">
    <source>
        <dbReference type="EMBL" id="KAK1800817.1"/>
    </source>
</evidence>
<dbReference type="InterPro" id="IPR019734">
    <property type="entry name" value="TPR_rpt"/>
</dbReference>
<dbReference type="PANTHER" id="PTHR22904:SF523">
    <property type="entry name" value="STRESS-INDUCED-PHOSPHOPROTEIN 1"/>
    <property type="match status" value="1"/>
</dbReference>
<organism evidence="3 4">
    <name type="scientific">Electrophorus voltai</name>
    <dbReference type="NCBI Taxonomy" id="2609070"/>
    <lineage>
        <taxon>Eukaryota</taxon>
        <taxon>Metazoa</taxon>
        <taxon>Chordata</taxon>
        <taxon>Craniata</taxon>
        <taxon>Vertebrata</taxon>
        <taxon>Euteleostomi</taxon>
        <taxon>Actinopterygii</taxon>
        <taxon>Neopterygii</taxon>
        <taxon>Teleostei</taxon>
        <taxon>Ostariophysi</taxon>
        <taxon>Gymnotiformes</taxon>
        <taxon>Gymnotoidei</taxon>
        <taxon>Gymnotidae</taxon>
        <taxon>Electrophorus</taxon>
    </lineage>
</organism>
<evidence type="ECO:0000256" key="1">
    <source>
        <dbReference type="ARBA" id="ARBA00022737"/>
    </source>
</evidence>
<keyword evidence="2" id="KW-0802">TPR repeat</keyword>
<keyword evidence="1" id="KW-0677">Repeat</keyword>
<dbReference type="EMBL" id="JAROKS010000010">
    <property type="protein sequence ID" value="KAK1800817.1"/>
    <property type="molecule type" value="Genomic_DNA"/>
</dbReference>
<dbReference type="PANTHER" id="PTHR22904">
    <property type="entry name" value="TPR REPEAT CONTAINING PROTEIN"/>
    <property type="match status" value="1"/>
</dbReference>
<evidence type="ECO:0000313" key="4">
    <source>
        <dbReference type="Proteomes" id="UP001239994"/>
    </source>
</evidence>
<keyword evidence="4" id="KW-1185">Reference proteome</keyword>
<name>A0AAD8ZK05_9TELE</name>
<dbReference type="SUPFAM" id="SSF48452">
    <property type="entry name" value="TPR-like"/>
    <property type="match status" value="1"/>
</dbReference>
<evidence type="ECO:0000256" key="2">
    <source>
        <dbReference type="ARBA" id="ARBA00022803"/>
    </source>
</evidence>